<dbReference type="SUPFAM" id="SSF55781">
    <property type="entry name" value="GAF domain-like"/>
    <property type="match status" value="1"/>
</dbReference>
<dbReference type="InterPro" id="IPR014757">
    <property type="entry name" value="Tscrpt_reg_IclR_C"/>
</dbReference>
<dbReference type="Proteomes" id="UP000249135">
    <property type="component" value="Unassembled WGS sequence"/>
</dbReference>
<dbReference type="GO" id="GO:0003700">
    <property type="term" value="F:DNA-binding transcription factor activity"/>
    <property type="evidence" value="ECO:0007669"/>
    <property type="project" value="TreeGrafter"/>
</dbReference>
<dbReference type="PANTHER" id="PTHR30136:SF33">
    <property type="entry name" value="TRANSCRIPTIONAL REGULATORY PROTEIN"/>
    <property type="match status" value="1"/>
</dbReference>
<dbReference type="GO" id="GO:0003677">
    <property type="term" value="F:DNA binding"/>
    <property type="evidence" value="ECO:0007669"/>
    <property type="project" value="TreeGrafter"/>
</dbReference>
<comment type="caution">
    <text evidence="2">The sequence shown here is derived from an EMBL/GenBank/DDBJ whole genome shotgun (WGS) entry which is preliminary data.</text>
</comment>
<proteinExistence type="predicted"/>
<dbReference type="PROSITE" id="PS51078">
    <property type="entry name" value="ICLR_ED"/>
    <property type="match status" value="1"/>
</dbReference>
<organism evidence="2 3">
    <name type="scientific">Variovorax paradoxus</name>
    <dbReference type="NCBI Taxonomy" id="34073"/>
    <lineage>
        <taxon>Bacteria</taxon>
        <taxon>Pseudomonadati</taxon>
        <taxon>Pseudomonadota</taxon>
        <taxon>Betaproteobacteria</taxon>
        <taxon>Burkholderiales</taxon>
        <taxon>Comamonadaceae</taxon>
        <taxon>Variovorax</taxon>
    </lineage>
</organism>
<evidence type="ECO:0000313" key="2">
    <source>
        <dbReference type="EMBL" id="PZQ63389.1"/>
    </source>
</evidence>
<reference evidence="2 3" key="1">
    <citation type="submission" date="2017-08" db="EMBL/GenBank/DDBJ databases">
        <title>Infants hospitalized years apart are colonized by the same room-sourced microbial strains.</title>
        <authorList>
            <person name="Brooks B."/>
            <person name="Olm M.R."/>
            <person name="Firek B.A."/>
            <person name="Baker R."/>
            <person name="Thomas B.C."/>
            <person name="Morowitz M.J."/>
            <person name="Banfield J.F."/>
        </authorList>
    </citation>
    <scope>NUCLEOTIDE SEQUENCE [LARGE SCALE GENOMIC DNA]</scope>
    <source>
        <strain evidence="2">S2_005_003_R2_41</strain>
    </source>
</reference>
<sequence length="163" mass="17587">HAQASVHLGLRDGLDILMIDTVRPRSAVILTRTDIGTRMDIATSACGRAYFGALLPAEREALLQDYRREAPQRWKAAREMLLRGAADVEAHGYGSSFQEWHRDINAIGFTLRGPRGELYALSCGGPAYALSPKTLRTQVAPAVLATQQAIGLACGVAARASSR</sequence>
<protein>
    <submittedName>
        <fullName evidence="2">IclR family transcriptional regulator</fullName>
    </submittedName>
</protein>
<dbReference type="Pfam" id="PF01614">
    <property type="entry name" value="IclR_C"/>
    <property type="match status" value="1"/>
</dbReference>
<accession>A0A2W5PGZ5</accession>
<dbReference type="AlphaFoldDB" id="A0A2W5PGZ5"/>
<dbReference type="InterPro" id="IPR029016">
    <property type="entry name" value="GAF-like_dom_sf"/>
</dbReference>
<feature type="non-terminal residue" evidence="2">
    <location>
        <position position="1"/>
    </location>
</feature>
<evidence type="ECO:0000313" key="3">
    <source>
        <dbReference type="Proteomes" id="UP000249135"/>
    </source>
</evidence>
<feature type="domain" description="IclR-ED" evidence="1">
    <location>
        <begin position="1"/>
        <end position="156"/>
    </location>
</feature>
<name>A0A2W5PGZ5_VARPD</name>
<dbReference type="InterPro" id="IPR050707">
    <property type="entry name" value="HTH_MetabolicPath_Reg"/>
</dbReference>
<dbReference type="EMBL" id="QFPP01000606">
    <property type="protein sequence ID" value="PZQ63389.1"/>
    <property type="molecule type" value="Genomic_DNA"/>
</dbReference>
<gene>
    <name evidence="2" type="ORF">DI563_27910</name>
</gene>
<evidence type="ECO:0000259" key="1">
    <source>
        <dbReference type="PROSITE" id="PS51078"/>
    </source>
</evidence>
<dbReference type="GO" id="GO:0045892">
    <property type="term" value="P:negative regulation of DNA-templated transcription"/>
    <property type="evidence" value="ECO:0007669"/>
    <property type="project" value="TreeGrafter"/>
</dbReference>
<dbReference type="Gene3D" id="3.30.450.40">
    <property type="match status" value="1"/>
</dbReference>
<dbReference type="PANTHER" id="PTHR30136">
    <property type="entry name" value="HELIX-TURN-HELIX TRANSCRIPTIONAL REGULATOR, ICLR FAMILY"/>
    <property type="match status" value="1"/>
</dbReference>